<evidence type="ECO:0000256" key="3">
    <source>
        <dbReference type="ARBA" id="ARBA00022691"/>
    </source>
</evidence>
<dbReference type="Pfam" id="PF13649">
    <property type="entry name" value="Methyltransf_25"/>
    <property type="match status" value="1"/>
</dbReference>
<dbReference type="PANTHER" id="PTHR43464">
    <property type="entry name" value="METHYLTRANSFERASE"/>
    <property type="match status" value="1"/>
</dbReference>
<dbReference type="CDD" id="cd02440">
    <property type="entry name" value="AdoMet_MTases"/>
    <property type="match status" value="1"/>
</dbReference>
<dbReference type="CDD" id="cd11523">
    <property type="entry name" value="NTP-PPase"/>
    <property type="match status" value="1"/>
</dbReference>
<accession>A0A5M6IB16</accession>
<dbReference type="Proteomes" id="UP000324065">
    <property type="component" value="Unassembled WGS sequence"/>
</dbReference>
<evidence type="ECO:0000313" key="6">
    <source>
        <dbReference type="Proteomes" id="UP000324065"/>
    </source>
</evidence>
<dbReference type="InterPro" id="IPR041698">
    <property type="entry name" value="Methyltransf_25"/>
</dbReference>
<keyword evidence="6" id="KW-1185">Reference proteome</keyword>
<comment type="caution">
    <text evidence="5">The sequence shown here is derived from an EMBL/GenBank/DDBJ whole genome shotgun (WGS) entry which is preliminary data.</text>
</comment>
<evidence type="ECO:0000259" key="4">
    <source>
        <dbReference type="Pfam" id="PF13649"/>
    </source>
</evidence>
<keyword evidence="1 5" id="KW-0489">Methyltransferase</keyword>
<dbReference type="AlphaFoldDB" id="A0A5M6IB16"/>
<evidence type="ECO:0000256" key="2">
    <source>
        <dbReference type="ARBA" id="ARBA00022679"/>
    </source>
</evidence>
<dbReference type="SUPFAM" id="SSF101386">
    <property type="entry name" value="all-alpha NTP pyrophosphatases"/>
    <property type="match status" value="1"/>
</dbReference>
<protein>
    <submittedName>
        <fullName evidence="5">Methyltransferase domain-containing protein</fullName>
    </submittedName>
</protein>
<dbReference type="GO" id="GO:0032259">
    <property type="term" value="P:methylation"/>
    <property type="evidence" value="ECO:0007669"/>
    <property type="project" value="UniProtKB-KW"/>
</dbReference>
<name>A0A5M6IB16_9PROT</name>
<keyword evidence="2 5" id="KW-0808">Transferase</keyword>
<dbReference type="PANTHER" id="PTHR43464:SF19">
    <property type="entry name" value="UBIQUINONE BIOSYNTHESIS O-METHYLTRANSFERASE, MITOCHONDRIAL"/>
    <property type="match status" value="1"/>
</dbReference>
<keyword evidence="3" id="KW-0949">S-adenosyl-L-methionine</keyword>
<dbReference type="Gene3D" id="3.40.50.150">
    <property type="entry name" value="Vaccinia Virus protein VP39"/>
    <property type="match status" value="1"/>
</dbReference>
<dbReference type="OrthoDB" id="9791837at2"/>
<dbReference type="InterPro" id="IPR029063">
    <property type="entry name" value="SAM-dependent_MTases_sf"/>
</dbReference>
<proteinExistence type="predicted"/>
<dbReference type="SUPFAM" id="SSF53335">
    <property type="entry name" value="S-adenosyl-L-methionine-dependent methyltransferases"/>
    <property type="match status" value="1"/>
</dbReference>
<dbReference type="Gene3D" id="1.10.287.1080">
    <property type="entry name" value="MazG-like"/>
    <property type="match status" value="1"/>
</dbReference>
<dbReference type="EMBL" id="VWPJ01000014">
    <property type="protein sequence ID" value="KAA5604818.1"/>
    <property type="molecule type" value="Genomic_DNA"/>
</dbReference>
<dbReference type="GO" id="GO:0008168">
    <property type="term" value="F:methyltransferase activity"/>
    <property type="evidence" value="ECO:0007669"/>
    <property type="project" value="UniProtKB-KW"/>
</dbReference>
<feature type="domain" description="Methyltransferase" evidence="4">
    <location>
        <begin position="179"/>
        <end position="274"/>
    </location>
</feature>
<reference evidence="5 6" key="1">
    <citation type="submission" date="2019-09" db="EMBL/GenBank/DDBJ databases">
        <title>Genome sequence of Roseospira marina, one of the more divergent members of the non-sulfur purple photosynthetic bacterial family, the Rhodospirillaceae.</title>
        <authorList>
            <person name="Meyer T."/>
            <person name="Kyndt J."/>
        </authorList>
    </citation>
    <scope>NUCLEOTIDE SEQUENCE [LARGE SCALE GENOMIC DNA]</scope>
    <source>
        <strain evidence="5 6">DSM 15113</strain>
    </source>
</reference>
<sequence length="374" mass="42235">MHEAHMEALSFQDMVERTRESVEAFRKVETRPWTIETTIIELSKQVGDLAKRVLMYERYYLPDRDRHPAYHTTLDNIANELADVLYCLIRVALHYGIDLEVAYVTARQDELGYAAQSAVIDAPAAKATERRAPPERDDYNPVLDEHYVWMYGGEDKNIEAYEAFFRRHHLAPERTGKALDLGCGSGFQSLAMARLGFQVLGVDISPVLLRALEQHRGDLPVSVAQGDIRDPAVYDRAGPFDVAVCMTDTILCLGGEDEIWQLLANVGKALVPGGRLFVSFRDFKKAATGSKRVFPVRSDANRIWTTLIEFLPRTVRVNDMLYLNEGGAWQLYAGTYAKSRLSPERFLEMLGQTGFVSDPPFVDGPLTYCIARRH</sequence>
<organism evidence="5 6">
    <name type="scientific">Roseospira marina</name>
    <dbReference type="NCBI Taxonomy" id="140057"/>
    <lineage>
        <taxon>Bacteria</taxon>
        <taxon>Pseudomonadati</taxon>
        <taxon>Pseudomonadota</taxon>
        <taxon>Alphaproteobacteria</taxon>
        <taxon>Rhodospirillales</taxon>
        <taxon>Rhodospirillaceae</taxon>
        <taxon>Roseospira</taxon>
    </lineage>
</organism>
<evidence type="ECO:0000313" key="5">
    <source>
        <dbReference type="EMBL" id="KAA5604818.1"/>
    </source>
</evidence>
<gene>
    <name evidence="5" type="ORF">F1188_14515</name>
</gene>
<evidence type="ECO:0000256" key="1">
    <source>
        <dbReference type="ARBA" id="ARBA00022603"/>
    </source>
</evidence>